<protein>
    <submittedName>
        <fullName evidence="2">Uncharacterized protein</fullName>
    </submittedName>
</protein>
<proteinExistence type="predicted"/>
<accession>A0A8X8B3M5</accession>
<sequence>KRNIQKVLYPPELVEQLKNKDDQIKALENENAMMLAELAESQRLMAEMKQKLGNDVL</sequence>
<dbReference type="OrthoDB" id="1109318at2759"/>
<organism evidence="2 3">
    <name type="scientific">Brassica carinata</name>
    <name type="common">Ethiopian mustard</name>
    <name type="synonym">Abyssinian cabbage</name>
    <dbReference type="NCBI Taxonomy" id="52824"/>
    <lineage>
        <taxon>Eukaryota</taxon>
        <taxon>Viridiplantae</taxon>
        <taxon>Streptophyta</taxon>
        <taxon>Embryophyta</taxon>
        <taxon>Tracheophyta</taxon>
        <taxon>Spermatophyta</taxon>
        <taxon>Magnoliopsida</taxon>
        <taxon>eudicotyledons</taxon>
        <taxon>Gunneridae</taxon>
        <taxon>Pentapetalae</taxon>
        <taxon>rosids</taxon>
        <taxon>malvids</taxon>
        <taxon>Brassicales</taxon>
        <taxon>Brassicaceae</taxon>
        <taxon>Brassiceae</taxon>
        <taxon>Brassica</taxon>
    </lineage>
</organism>
<name>A0A8X8B3M5_BRACI</name>
<dbReference type="EMBL" id="JAAMPC010000003">
    <property type="protein sequence ID" value="KAG2322749.1"/>
    <property type="molecule type" value="Genomic_DNA"/>
</dbReference>
<dbReference type="AlphaFoldDB" id="A0A8X8B3M5"/>
<reference evidence="2 3" key="1">
    <citation type="submission" date="2020-02" db="EMBL/GenBank/DDBJ databases">
        <authorList>
            <person name="Ma Q."/>
            <person name="Huang Y."/>
            <person name="Song X."/>
            <person name="Pei D."/>
        </authorList>
    </citation>
    <scope>NUCLEOTIDE SEQUENCE [LARGE SCALE GENOMIC DNA]</scope>
    <source>
        <strain evidence="2">Sxm20200214</strain>
        <tissue evidence="2">Leaf</tissue>
    </source>
</reference>
<feature type="non-terminal residue" evidence="2">
    <location>
        <position position="1"/>
    </location>
</feature>
<evidence type="ECO:0000256" key="1">
    <source>
        <dbReference type="SAM" id="Coils"/>
    </source>
</evidence>
<evidence type="ECO:0000313" key="3">
    <source>
        <dbReference type="Proteomes" id="UP000886595"/>
    </source>
</evidence>
<keyword evidence="1" id="KW-0175">Coiled coil</keyword>
<comment type="caution">
    <text evidence="2">The sequence shown here is derived from an EMBL/GenBank/DDBJ whole genome shotgun (WGS) entry which is preliminary data.</text>
</comment>
<keyword evidence="3" id="KW-1185">Reference proteome</keyword>
<feature type="coiled-coil region" evidence="1">
    <location>
        <begin position="17"/>
        <end position="51"/>
    </location>
</feature>
<dbReference type="Proteomes" id="UP000886595">
    <property type="component" value="Unassembled WGS sequence"/>
</dbReference>
<gene>
    <name evidence="2" type="ORF">Bca52824_015962</name>
</gene>
<evidence type="ECO:0000313" key="2">
    <source>
        <dbReference type="EMBL" id="KAG2322749.1"/>
    </source>
</evidence>